<comment type="caution">
    <text evidence="2">The sequence shown here is derived from an EMBL/GenBank/DDBJ whole genome shotgun (WGS) entry which is preliminary data.</text>
</comment>
<dbReference type="AlphaFoldDB" id="A0A6G0Y4Q6"/>
<evidence type="ECO:0000256" key="1">
    <source>
        <dbReference type="SAM" id="Phobius"/>
    </source>
</evidence>
<keyword evidence="1" id="KW-0472">Membrane</keyword>
<dbReference type="EMBL" id="VUJU01006285">
    <property type="protein sequence ID" value="KAF0748954.1"/>
    <property type="molecule type" value="Genomic_DNA"/>
</dbReference>
<feature type="transmembrane region" description="Helical" evidence="1">
    <location>
        <begin position="186"/>
        <end position="205"/>
    </location>
</feature>
<keyword evidence="3" id="KW-1185">Reference proteome</keyword>
<dbReference type="Proteomes" id="UP000478052">
    <property type="component" value="Unassembled WGS sequence"/>
</dbReference>
<sequence>MEADIIVDDLDRHNHIYLQLIDRIKILNQFLTFLVLHKYNLISLFLLNFQDIYMFDKQTEKNSKGESIPGYPKKKYIQTYLFRLRALYHRSYKYIIETRLMVLKSDLYIIFLTIMDEDNFVDELKRFEPWDDIIRARNSLTYHTEKLYNSIFSKSIGGKRINFFHKVWKLVHIININVINGGRSRYYYAIVIFIIYTIPLLGKYVKYVLKLVNDILFGTFTENCTRYGIAN</sequence>
<evidence type="ECO:0000313" key="2">
    <source>
        <dbReference type="EMBL" id="KAF0748954.1"/>
    </source>
</evidence>
<accession>A0A6G0Y4Q6</accession>
<organism evidence="2 3">
    <name type="scientific">Aphis craccivora</name>
    <name type="common">Cowpea aphid</name>
    <dbReference type="NCBI Taxonomy" id="307492"/>
    <lineage>
        <taxon>Eukaryota</taxon>
        <taxon>Metazoa</taxon>
        <taxon>Ecdysozoa</taxon>
        <taxon>Arthropoda</taxon>
        <taxon>Hexapoda</taxon>
        <taxon>Insecta</taxon>
        <taxon>Pterygota</taxon>
        <taxon>Neoptera</taxon>
        <taxon>Paraneoptera</taxon>
        <taxon>Hemiptera</taxon>
        <taxon>Sternorrhyncha</taxon>
        <taxon>Aphidomorpha</taxon>
        <taxon>Aphidoidea</taxon>
        <taxon>Aphididae</taxon>
        <taxon>Aphidini</taxon>
        <taxon>Aphis</taxon>
        <taxon>Aphis</taxon>
    </lineage>
</organism>
<keyword evidence="1" id="KW-0812">Transmembrane</keyword>
<reference evidence="2 3" key="1">
    <citation type="submission" date="2019-08" db="EMBL/GenBank/DDBJ databases">
        <title>Whole genome of Aphis craccivora.</title>
        <authorList>
            <person name="Voronova N.V."/>
            <person name="Shulinski R.S."/>
            <person name="Bandarenka Y.V."/>
            <person name="Zhorov D.G."/>
            <person name="Warner D."/>
        </authorList>
    </citation>
    <scope>NUCLEOTIDE SEQUENCE [LARGE SCALE GENOMIC DNA]</scope>
    <source>
        <strain evidence="2">180601</strain>
        <tissue evidence="2">Whole Body</tissue>
    </source>
</reference>
<keyword evidence="1" id="KW-1133">Transmembrane helix</keyword>
<proteinExistence type="predicted"/>
<protein>
    <submittedName>
        <fullName evidence="2">Uncharacterized protein</fullName>
    </submittedName>
</protein>
<name>A0A6G0Y4Q6_APHCR</name>
<evidence type="ECO:0000313" key="3">
    <source>
        <dbReference type="Proteomes" id="UP000478052"/>
    </source>
</evidence>
<gene>
    <name evidence="2" type="ORF">FWK35_00015694</name>
</gene>